<dbReference type="InterPro" id="IPR010562">
    <property type="entry name" value="Haemolymph_juvenile_hormone-bd"/>
</dbReference>
<evidence type="ECO:0000256" key="3">
    <source>
        <dbReference type="ARBA" id="ARBA00060902"/>
    </source>
</evidence>
<dbReference type="PANTHER" id="PTHR11008:SF14">
    <property type="entry name" value="CIRCADIAN CLOCK-CONTROLLED PROTEIN-LIKE PROTEIN"/>
    <property type="match status" value="1"/>
</dbReference>
<keyword evidence="6" id="KW-1185">Reference proteome</keyword>
<dbReference type="InterPro" id="IPR038606">
    <property type="entry name" value="To_sf"/>
</dbReference>
<comment type="caution">
    <text evidence="5">The sequence shown here is derived from an EMBL/GenBank/DDBJ whole genome shotgun (WGS) entry which is preliminary data.</text>
</comment>
<dbReference type="Gene3D" id="3.15.10.30">
    <property type="entry name" value="Haemolymph juvenile hormone binding protein"/>
    <property type="match status" value="1"/>
</dbReference>
<dbReference type="GO" id="GO:0005615">
    <property type="term" value="C:extracellular space"/>
    <property type="evidence" value="ECO:0007669"/>
    <property type="project" value="TreeGrafter"/>
</dbReference>
<dbReference type="EMBL" id="JAQQBS010001422">
    <property type="protein sequence ID" value="KAK0164307.1"/>
    <property type="molecule type" value="Genomic_DNA"/>
</dbReference>
<organism evidence="5 6">
    <name type="scientific">Microctonus aethiopoides</name>
    <dbReference type="NCBI Taxonomy" id="144406"/>
    <lineage>
        <taxon>Eukaryota</taxon>
        <taxon>Metazoa</taxon>
        <taxon>Ecdysozoa</taxon>
        <taxon>Arthropoda</taxon>
        <taxon>Hexapoda</taxon>
        <taxon>Insecta</taxon>
        <taxon>Pterygota</taxon>
        <taxon>Neoptera</taxon>
        <taxon>Endopterygota</taxon>
        <taxon>Hymenoptera</taxon>
        <taxon>Apocrita</taxon>
        <taxon>Ichneumonoidea</taxon>
        <taxon>Braconidae</taxon>
        <taxon>Euphorinae</taxon>
        <taxon>Microctonus</taxon>
    </lineage>
</organism>
<evidence type="ECO:0000256" key="2">
    <source>
        <dbReference type="ARBA" id="ARBA00023108"/>
    </source>
</evidence>
<dbReference type="Proteomes" id="UP001168990">
    <property type="component" value="Unassembled WGS sequence"/>
</dbReference>
<dbReference type="FunFam" id="3.15.10.30:FF:000001">
    <property type="entry name" value="Takeout-like protein 1"/>
    <property type="match status" value="1"/>
</dbReference>
<dbReference type="AlphaFoldDB" id="A0AA39KK41"/>
<dbReference type="GO" id="GO:0007623">
    <property type="term" value="P:circadian rhythm"/>
    <property type="evidence" value="ECO:0007669"/>
    <property type="project" value="UniProtKB-ARBA"/>
</dbReference>
<evidence type="ECO:0000256" key="4">
    <source>
        <dbReference type="SAM" id="SignalP"/>
    </source>
</evidence>
<accession>A0AA39KK41</accession>
<comment type="similarity">
    <text evidence="3">Belongs to the TO family.</text>
</comment>
<reference evidence="5" key="1">
    <citation type="journal article" date="2023" name="bioRxiv">
        <title>Scaffold-level genome assemblies of two parasitoid biocontrol wasps reveal the parthenogenesis mechanism and an associated novel virus.</title>
        <authorList>
            <person name="Inwood S."/>
            <person name="Skelly J."/>
            <person name="Guhlin J."/>
            <person name="Harrop T."/>
            <person name="Goldson S."/>
            <person name="Dearden P."/>
        </authorList>
    </citation>
    <scope>NUCLEOTIDE SEQUENCE</scope>
    <source>
        <strain evidence="5">Irish</strain>
        <tissue evidence="5">Whole body</tissue>
    </source>
</reference>
<proteinExistence type="inferred from homology"/>
<feature type="signal peptide" evidence="4">
    <location>
        <begin position="1"/>
        <end position="20"/>
    </location>
</feature>
<reference evidence="5" key="2">
    <citation type="submission" date="2023-03" db="EMBL/GenBank/DDBJ databases">
        <authorList>
            <person name="Inwood S.N."/>
            <person name="Skelly J.G."/>
            <person name="Guhlin J."/>
            <person name="Harrop T.W.R."/>
            <person name="Goldson S.G."/>
            <person name="Dearden P.K."/>
        </authorList>
    </citation>
    <scope>NUCLEOTIDE SEQUENCE</scope>
    <source>
        <strain evidence="5">Irish</strain>
        <tissue evidence="5">Whole body</tissue>
    </source>
</reference>
<evidence type="ECO:0000313" key="5">
    <source>
        <dbReference type="EMBL" id="KAK0164307.1"/>
    </source>
</evidence>
<dbReference type="SMART" id="SM00700">
    <property type="entry name" value="JHBP"/>
    <property type="match status" value="1"/>
</dbReference>
<feature type="chain" id="PRO_5041214516" description="Circadian clock-controlled protein" evidence="4">
    <location>
        <begin position="21"/>
        <end position="248"/>
    </location>
</feature>
<evidence type="ECO:0008006" key="7">
    <source>
        <dbReference type="Google" id="ProtNLM"/>
    </source>
</evidence>
<keyword evidence="2" id="KW-0090">Biological rhythms</keyword>
<keyword evidence="1 4" id="KW-0732">Signal</keyword>
<gene>
    <name evidence="5" type="ORF">PV328_002951</name>
</gene>
<sequence>MLTRIICLFIIVTKTGIVLSKLPPGVSACPRNLPLDDYNKCVREQLKAITPQLIKGIPELKLPALDPLSLPSLVVDRNLEALKVKANLTKVRVYGATNYQIDEFKARPDDLSLFMKVRLPHMHVHGNYDVKGNLLLLPLTGRGAFWGNFTNTQVRVTAEGREITDNKGIEKIELNRLITKIRVGNGNVKLKAPPAQELTADAAMSFFNANPRLVLDIINPIIEETAASIGKALAARALGALTKSEILP</sequence>
<protein>
    <recommendedName>
        <fullName evidence="7">Circadian clock-controlled protein</fullName>
    </recommendedName>
</protein>
<dbReference type="PANTHER" id="PTHR11008">
    <property type="entry name" value="PROTEIN TAKEOUT-LIKE PROTEIN"/>
    <property type="match status" value="1"/>
</dbReference>
<dbReference type="Pfam" id="PF06585">
    <property type="entry name" value="JHBP"/>
    <property type="match status" value="1"/>
</dbReference>
<evidence type="ECO:0000256" key="1">
    <source>
        <dbReference type="ARBA" id="ARBA00022729"/>
    </source>
</evidence>
<name>A0AA39KK41_9HYME</name>
<evidence type="ECO:0000313" key="6">
    <source>
        <dbReference type="Proteomes" id="UP001168990"/>
    </source>
</evidence>